<keyword evidence="3" id="KW-0378">Hydrolase</keyword>
<dbReference type="Proteomes" id="UP001316087">
    <property type="component" value="Unassembled WGS sequence"/>
</dbReference>
<dbReference type="CDD" id="cd22355">
    <property type="entry name" value="Sau3AI_C"/>
    <property type="match status" value="1"/>
</dbReference>
<evidence type="ECO:0000256" key="2">
    <source>
        <dbReference type="ARBA" id="ARBA00022759"/>
    </source>
</evidence>
<evidence type="ECO:0000259" key="4">
    <source>
        <dbReference type="SMART" id="SM00927"/>
    </source>
</evidence>
<dbReference type="CDD" id="cd22356">
    <property type="entry name" value="Sau3AI_N-like"/>
    <property type="match status" value="1"/>
</dbReference>
<organism evidence="5 6">
    <name type="scientific">Solibacillus palustris</name>
    <dbReference type="NCBI Taxonomy" id="2908203"/>
    <lineage>
        <taxon>Bacteria</taxon>
        <taxon>Bacillati</taxon>
        <taxon>Bacillota</taxon>
        <taxon>Bacilli</taxon>
        <taxon>Bacillales</taxon>
        <taxon>Caryophanaceae</taxon>
        <taxon>Solibacillus</taxon>
    </lineage>
</organism>
<dbReference type="Gene3D" id="3.40.600.10">
    <property type="entry name" value="DNA mismatch repair MutH/Restriction endonuclease, type II"/>
    <property type="match status" value="2"/>
</dbReference>
<evidence type="ECO:0000313" key="5">
    <source>
        <dbReference type="EMBL" id="MCH7320393.1"/>
    </source>
</evidence>
<feature type="domain" description="DNA mismatch repair MutH/Type II restriction enzyme Sau3AI" evidence="4">
    <location>
        <begin position="58"/>
        <end position="158"/>
    </location>
</feature>
<evidence type="ECO:0000313" key="6">
    <source>
        <dbReference type="Proteomes" id="UP001316087"/>
    </source>
</evidence>
<proteinExistence type="predicted"/>
<dbReference type="SMART" id="SM00927">
    <property type="entry name" value="MutH"/>
    <property type="match status" value="1"/>
</dbReference>
<protein>
    <submittedName>
        <fullName evidence="5">DNA mismatch repair protein MutH</fullName>
    </submittedName>
</protein>
<comment type="caution">
    <text evidence="5">The sequence shown here is derived from an EMBL/GenBank/DDBJ whole genome shotgun (WGS) entry which is preliminary data.</text>
</comment>
<keyword evidence="6" id="KW-1185">Reference proteome</keyword>
<dbReference type="InterPro" id="IPR011337">
    <property type="entry name" value="DNA_rep_MutH/RE_typeII_Sau3AI"/>
</dbReference>
<dbReference type="NCBIfam" id="NF040973">
    <property type="entry name" value="restrict_Sau3AI"/>
    <property type="match status" value="1"/>
</dbReference>
<evidence type="ECO:0000256" key="3">
    <source>
        <dbReference type="ARBA" id="ARBA00022801"/>
    </source>
</evidence>
<dbReference type="RefSeq" id="WP_241367414.1">
    <property type="nucleotide sequence ID" value="NZ_JAKZFC010000001.1"/>
</dbReference>
<dbReference type="SUPFAM" id="SSF52980">
    <property type="entry name" value="Restriction endonuclease-like"/>
    <property type="match status" value="2"/>
</dbReference>
<reference evidence="5 6" key="1">
    <citation type="submission" date="2022-03" db="EMBL/GenBank/DDBJ databases">
        <authorList>
            <person name="Jo J.-H."/>
            <person name="Im W.-T."/>
        </authorList>
    </citation>
    <scope>NUCLEOTIDE SEQUENCE [LARGE SCALE GENOMIC DNA]</scope>
    <source>
        <strain evidence="5 6">MA9</strain>
    </source>
</reference>
<dbReference type="Pfam" id="PF02976">
    <property type="entry name" value="MutH"/>
    <property type="match status" value="1"/>
</dbReference>
<dbReference type="InterPro" id="IPR037057">
    <property type="entry name" value="DNA_rep_MutH/T2_RE_sf"/>
</dbReference>
<name>A0ABS9U8W3_9BACL</name>
<sequence length="468" mass="54626">MFVYNKDLSEDEILTYAKNLEGMRLKDIADSAELNKWLSKSANKGAIGNAIQACYFNIPANSIREADFNYHNLELKVTPIKQNKNKTLSSKERLSLTMIDYMNDYKLTFYESSVWHKCGEMLLVFYLYEENVSPENFIILKVEKFIIPSEDLPQIEEDYNKITNKIKLGEAHLLSESQTTYLAASTKGAGKGKDGRKQPFSTELANSRGYSFKPKYIAEYFNLIYHPNKIESLKLEEQQTLDGYINKTLGAFTNLSTEIIEKNLNYYPYKKIDQDKSYLPRLVSKMFGIDGTDLDKVQQFQKGNIKFKTIRIRQKNSDNQDMSFPNINFQEIQEVNFEDSTWYEWFGELKYLFVIFEDVDKCTVLRKHLLWHAPADMLEALETLYNKIKSMLINNEIKIDIKIGQNGRETWHNNLPGKGFVPYFQIRSKGNKGSLFTTLPDGRKFKKQCLFLNKEYLHSLIKYQKRPD</sequence>
<gene>
    <name evidence="5" type="ORF">LZ480_00720</name>
</gene>
<dbReference type="EMBL" id="JAKZFC010000001">
    <property type="protein sequence ID" value="MCH7320393.1"/>
    <property type="molecule type" value="Genomic_DNA"/>
</dbReference>
<dbReference type="InterPro" id="IPR011335">
    <property type="entry name" value="Restrct_endonuc-II-like"/>
</dbReference>
<evidence type="ECO:0000256" key="1">
    <source>
        <dbReference type="ARBA" id="ARBA00022722"/>
    </source>
</evidence>
<keyword evidence="2" id="KW-0255">Endonuclease</keyword>
<accession>A0ABS9U8W3</accession>
<keyword evidence="1" id="KW-0540">Nuclease</keyword>